<dbReference type="GO" id="GO:0016717">
    <property type="term" value="F:oxidoreductase activity, acting on paired donors, with oxidation of a pair of donors resulting in the reduction of molecular oxygen to two molecules of water"/>
    <property type="evidence" value="ECO:0007669"/>
    <property type="project" value="TreeGrafter"/>
</dbReference>
<dbReference type="EMBL" id="UINC01044811">
    <property type="protein sequence ID" value="SVB50758.1"/>
    <property type="molecule type" value="Genomic_DNA"/>
</dbReference>
<dbReference type="InterPro" id="IPR012171">
    <property type="entry name" value="Fatty_acid_desaturase"/>
</dbReference>
<feature type="transmembrane region" description="Helical" evidence="1">
    <location>
        <begin position="73"/>
        <end position="92"/>
    </location>
</feature>
<feature type="transmembrane region" description="Helical" evidence="1">
    <location>
        <begin position="235"/>
        <end position="252"/>
    </location>
</feature>
<feature type="transmembrane region" description="Helical" evidence="1">
    <location>
        <begin position="98"/>
        <end position="117"/>
    </location>
</feature>
<dbReference type="InterPro" id="IPR005804">
    <property type="entry name" value="FA_desaturase_dom"/>
</dbReference>
<dbReference type="AlphaFoldDB" id="A0A382EJ44"/>
<dbReference type="PANTHER" id="PTHR19353:SF19">
    <property type="entry name" value="DELTA(5) FATTY ACID DESATURASE C-RELATED"/>
    <property type="match status" value="1"/>
</dbReference>
<name>A0A382EJ44_9ZZZZ</name>
<evidence type="ECO:0000256" key="1">
    <source>
        <dbReference type="SAM" id="Phobius"/>
    </source>
</evidence>
<dbReference type="PANTHER" id="PTHR19353">
    <property type="entry name" value="FATTY ACID DESATURASE 2"/>
    <property type="match status" value="1"/>
</dbReference>
<evidence type="ECO:0000313" key="3">
    <source>
        <dbReference type="EMBL" id="SVB50758.1"/>
    </source>
</evidence>
<dbReference type="GO" id="GO:0016020">
    <property type="term" value="C:membrane"/>
    <property type="evidence" value="ECO:0007669"/>
    <property type="project" value="TreeGrafter"/>
</dbReference>
<dbReference type="Pfam" id="PF00487">
    <property type="entry name" value="FA_desaturase"/>
    <property type="match status" value="1"/>
</dbReference>
<keyword evidence="1" id="KW-0472">Membrane</keyword>
<proteinExistence type="predicted"/>
<organism evidence="3">
    <name type="scientific">marine metagenome</name>
    <dbReference type="NCBI Taxonomy" id="408172"/>
    <lineage>
        <taxon>unclassified sequences</taxon>
        <taxon>metagenomes</taxon>
        <taxon>ecological metagenomes</taxon>
    </lineage>
</organism>
<accession>A0A382EJ44</accession>
<sequence>MTEDTTLSSVGIFQDIPEEPAADSRQGIQELLSDGAINGANGEAKNVGSWSKDYQELTGLVRQKGLLTKQPRYYAANFLITLSMMGFGIAILAVTDALWVHLLVAVLLSTVFARLAFLGHDVGHRQIFRSARRNDMTGLGIALLLGMERTWWVEKHNRHHSNPNQMGIDPDMDIPVLAFSQDDARSKRGLYRLIVRYQVWLFYPMLSMEGMLGLRLAGFIYLLHNKGKYPGIEQLLFAGHFVIYFGLLFYLLPTWHAVGFIVIHQLLFGLHMGAVFAPNHKGMPVLEKGSEIDYLTQQVVTARNIKASPFIDFMYGGLNYQIEHHLFPNMPRNRLGEAQEIVRAFCLERSLPYHETGVFKSHREILGYFNETSAPLRKSSSRSS</sequence>
<dbReference type="PIRSF" id="PIRSF015921">
    <property type="entry name" value="FA_sphinglp_des"/>
    <property type="match status" value="1"/>
</dbReference>
<reference evidence="3" key="1">
    <citation type="submission" date="2018-05" db="EMBL/GenBank/DDBJ databases">
        <authorList>
            <person name="Lanie J.A."/>
            <person name="Ng W.-L."/>
            <person name="Kazmierczak K.M."/>
            <person name="Andrzejewski T.M."/>
            <person name="Davidsen T.M."/>
            <person name="Wayne K.J."/>
            <person name="Tettelin H."/>
            <person name="Glass J.I."/>
            <person name="Rusch D."/>
            <person name="Podicherti R."/>
            <person name="Tsui H.-C.T."/>
            <person name="Winkler M.E."/>
        </authorList>
    </citation>
    <scope>NUCLEOTIDE SEQUENCE</scope>
</reference>
<dbReference type="GO" id="GO:0008610">
    <property type="term" value="P:lipid biosynthetic process"/>
    <property type="evidence" value="ECO:0007669"/>
    <property type="project" value="UniProtKB-ARBA"/>
</dbReference>
<keyword evidence="1" id="KW-1133">Transmembrane helix</keyword>
<dbReference type="CDD" id="cd03506">
    <property type="entry name" value="Delta6-FADS-like"/>
    <property type="match status" value="1"/>
</dbReference>
<feature type="domain" description="Fatty acid desaturase" evidence="2">
    <location>
        <begin position="98"/>
        <end position="356"/>
    </location>
</feature>
<protein>
    <recommendedName>
        <fullName evidence="2">Fatty acid desaturase domain-containing protein</fullName>
    </recommendedName>
</protein>
<evidence type="ECO:0000259" key="2">
    <source>
        <dbReference type="Pfam" id="PF00487"/>
    </source>
</evidence>
<keyword evidence="1" id="KW-0812">Transmembrane</keyword>
<gene>
    <name evidence="3" type="ORF">METZ01_LOCUS203612</name>
</gene>
<feature type="transmembrane region" description="Helical" evidence="1">
    <location>
        <begin position="200"/>
        <end position="223"/>
    </location>
</feature>